<dbReference type="Proteomes" id="UP000317289">
    <property type="component" value="Unassembled WGS sequence"/>
</dbReference>
<keyword evidence="2" id="KW-0472">Membrane</keyword>
<dbReference type="Gene3D" id="1.25.40.10">
    <property type="entry name" value="Tetratricopeptide repeat domain"/>
    <property type="match status" value="1"/>
</dbReference>
<dbReference type="OrthoDB" id="5295174at2"/>
<feature type="chain" id="PRO_5043206024" evidence="3">
    <location>
        <begin position="22"/>
        <end position="580"/>
    </location>
</feature>
<evidence type="ECO:0000256" key="2">
    <source>
        <dbReference type="SAM" id="Phobius"/>
    </source>
</evidence>
<feature type="transmembrane region" description="Helical" evidence="2">
    <location>
        <begin position="387"/>
        <end position="409"/>
    </location>
</feature>
<reference evidence="6 7" key="1">
    <citation type="submission" date="2017-05" db="EMBL/GenBank/DDBJ databases">
        <authorList>
            <person name="Varghese N."/>
            <person name="Submissions S."/>
        </authorList>
    </citation>
    <scope>NUCLEOTIDE SEQUENCE [LARGE SCALE GENOMIC DNA]</scope>
    <source>
        <strain evidence="6 7">DSM 19382</strain>
    </source>
</reference>
<evidence type="ECO:0000313" key="8">
    <source>
        <dbReference type="Proteomes" id="UP000468990"/>
    </source>
</evidence>
<dbReference type="SUPFAM" id="SSF48452">
    <property type="entry name" value="TPR-like"/>
    <property type="match status" value="2"/>
</dbReference>
<evidence type="ECO:0000313" key="5">
    <source>
        <dbReference type="EMBL" id="MRX69338.1"/>
    </source>
</evidence>
<dbReference type="SMART" id="SM00342">
    <property type="entry name" value="HTH_ARAC"/>
    <property type="match status" value="1"/>
</dbReference>
<evidence type="ECO:0000313" key="6">
    <source>
        <dbReference type="EMBL" id="SMO89328.1"/>
    </source>
</evidence>
<dbReference type="EMBL" id="FXTA01000006">
    <property type="protein sequence ID" value="SMO89328.1"/>
    <property type="molecule type" value="Genomic_DNA"/>
</dbReference>
<keyword evidence="2" id="KW-0812">Transmembrane</keyword>
<name>A0A521EZF4_9FLAO</name>
<keyword evidence="2" id="KW-1133">Transmembrane helix</keyword>
<evidence type="ECO:0000256" key="3">
    <source>
        <dbReference type="SAM" id="SignalP"/>
    </source>
</evidence>
<gene>
    <name evidence="5" type="ORF">GJU42_15300</name>
    <name evidence="6" type="ORF">SAMN06265349_10631</name>
</gene>
<feature type="domain" description="HTH araC/xylS-type" evidence="4">
    <location>
        <begin position="455"/>
        <end position="567"/>
    </location>
</feature>
<dbReference type="Proteomes" id="UP000468990">
    <property type="component" value="Unassembled WGS sequence"/>
</dbReference>
<organism evidence="6 7">
    <name type="scientific">Flavobacterium resistens</name>
    <dbReference type="NCBI Taxonomy" id="443612"/>
    <lineage>
        <taxon>Bacteria</taxon>
        <taxon>Pseudomonadati</taxon>
        <taxon>Bacteroidota</taxon>
        <taxon>Flavobacteriia</taxon>
        <taxon>Flavobacteriales</taxon>
        <taxon>Flavobacteriaceae</taxon>
        <taxon>Flavobacterium</taxon>
    </lineage>
</organism>
<evidence type="ECO:0000259" key="4">
    <source>
        <dbReference type="PROSITE" id="PS01124"/>
    </source>
</evidence>
<dbReference type="RefSeq" id="WP_142452117.1">
    <property type="nucleotide sequence ID" value="NZ_FXTA01000006.1"/>
</dbReference>
<keyword evidence="1 6" id="KW-0238">DNA-binding</keyword>
<evidence type="ECO:0000313" key="7">
    <source>
        <dbReference type="Proteomes" id="UP000317289"/>
    </source>
</evidence>
<dbReference type="GO" id="GO:0003700">
    <property type="term" value="F:DNA-binding transcription factor activity"/>
    <property type="evidence" value="ECO:0007669"/>
    <property type="project" value="InterPro"/>
</dbReference>
<feature type="signal peptide" evidence="3">
    <location>
        <begin position="1"/>
        <end position="21"/>
    </location>
</feature>
<keyword evidence="8" id="KW-1185">Reference proteome</keyword>
<reference evidence="5 8" key="2">
    <citation type="submission" date="2019-11" db="EMBL/GenBank/DDBJ databases">
        <title>Flavobacterium resistens genome.</title>
        <authorList>
            <person name="Wilson V.M."/>
            <person name="Newman J.D."/>
        </authorList>
    </citation>
    <scope>NUCLEOTIDE SEQUENCE [LARGE SCALE GENOMIC DNA]</scope>
    <source>
        <strain evidence="5 8">DSM 19382</strain>
    </source>
</reference>
<dbReference type="InterPro" id="IPR011990">
    <property type="entry name" value="TPR-like_helical_dom_sf"/>
</dbReference>
<dbReference type="Pfam" id="PF12833">
    <property type="entry name" value="HTH_18"/>
    <property type="match status" value="1"/>
</dbReference>
<dbReference type="AlphaFoldDB" id="A0A521EZF4"/>
<dbReference type="InterPro" id="IPR018060">
    <property type="entry name" value="HTH_AraC"/>
</dbReference>
<dbReference type="GO" id="GO:0043565">
    <property type="term" value="F:sequence-specific DNA binding"/>
    <property type="evidence" value="ECO:0007669"/>
    <property type="project" value="InterPro"/>
</dbReference>
<accession>A0A521EZF4</accession>
<dbReference type="PROSITE" id="PS01124">
    <property type="entry name" value="HTH_ARAC_FAMILY_2"/>
    <property type="match status" value="1"/>
</dbReference>
<dbReference type="Gene3D" id="1.10.10.60">
    <property type="entry name" value="Homeodomain-like"/>
    <property type="match status" value="2"/>
</dbReference>
<dbReference type="PANTHER" id="PTHR43280:SF29">
    <property type="entry name" value="ARAC-FAMILY TRANSCRIPTIONAL REGULATOR"/>
    <property type="match status" value="1"/>
</dbReference>
<evidence type="ECO:0000256" key="1">
    <source>
        <dbReference type="ARBA" id="ARBA00023125"/>
    </source>
</evidence>
<keyword evidence="3" id="KW-0732">Signal</keyword>
<dbReference type="EMBL" id="WKKG01000008">
    <property type="protein sequence ID" value="MRX69338.1"/>
    <property type="molecule type" value="Genomic_DNA"/>
</dbReference>
<dbReference type="PANTHER" id="PTHR43280">
    <property type="entry name" value="ARAC-FAMILY TRANSCRIPTIONAL REGULATOR"/>
    <property type="match status" value="1"/>
</dbReference>
<protein>
    <submittedName>
        <fullName evidence="6">AraC-type DNA-binding protein</fullName>
    </submittedName>
    <submittedName>
        <fullName evidence="5">Helix-turn-helix domain-containing protein</fullName>
    </submittedName>
</protein>
<proteinExistence type="predicted"/>
<sequence length="580" mass="67931">MALNKLFNFSLVLLFPFLSFSQTSQKDLTKLSYKELNNLYFDNENNPKKQILFTNAYMAKAKRENNNIAKARGNYQIALLYYLKDENKAISYLDSVIKYSKNTNDKFFPAAAYCEKADFLKKQFKFKEAMDNYNLAEKIALQTNVDYYYVVREYIGITKSEDLGEYNEALAIYKECYDYYKTKEYRTDKYANNFQDIIFGIADCYKSLQNTDSTTYYNKLGFKESTITNNVSLKYVFVLNEGANQVLKKNYHVALDSINKALPQMIKYNDVGNTLAAYFYLGKAYSGIEKKDIAAKNYLKVDSIYSRTKEITAEFIDGYPFLINYYKSIGDKEKQLNYISKYMIIDSVLHKNYRNLNKLVRNEYDIPHLMSEKESIIYSLKKNNLRYYWGIGVLLLVILTVSIFGFYQFNLKKKYRSRFEQIMDKSSEKKNEQDNPDSIQVSTVFFKKDNIGIAEELITEILEKLNDFEKAKGFLKSDITIQNLSSLFETNSKYLSKIVNTYRDKTFIQYINDLRVEDAIENLKKDSKLRKYTVHALALEFGFNSAESFSAAFFKKSGIKPTYFIKQLEDLSEYKKLNNN</sequence>